<name>A0A2G8KW93_STIJA</name>
<gene>
    <name evidence="2" type="ORF">BSL78_10866</name>
</gene>
<sequence length="303" mass="33845">MSLKLKSCVQALDPVSGIWLSGRIVLIEQNRFQIKWTGYSEQSFVAKAEVRSPIIRRNIKLQASDWKSVDIKSCQRGDKVVHKNPNGTKGNVLTIVSNDPWNCEIRTAERIYKYEHVQEFAVGPETSCNDEPACRKETCQQPREKPKVNEENCDPPREPLAPVRLESAQIGGMQEKVTEDWNDNDKCKQPRKKLKVNKENCDPRREPLAPVLTDGTSDRAVTIAVQPAVRELLEGPISQSDKAAVMRGNHNELVNGKKENLLRYGLLALDELERNAGEGTADPVTVGIDLEPEQNTGEGTADP</sequence>
<dbReference type="AlphaFoldDB" id="A0A2G8KW93"/>
<protein>
    <submittedName>
        <fullName evidence="2">Uncharacterized protein</fullName>
    </submittedName>
</protein>
<accession>A0A2G8KW93</accession>
<evidence type="ECO:0000256" key="1">
    <source>
        <dbReference type="SAM" id="MobiDB-lite"/>
    </source>
</evidence>
<reference evidence="2 3" key="1">
    <citation type="journal article" date="2017" name="PLoS Biol.">
        <title>The sea cucumber genome provides insights into morphological evolution and visceral regeneration.</title>
        <authorList>
            <person name="Zhang X."/>
            <person name="Sun L."/>
            <person name="Yuan J."/>
            <person name="Sun Y."/>
            <person name="Gao Y."/>
            <person name="Zhang L."/>
            <person name="Li S."/>
            <person name="Dai H."/>
            <person name="Hamel J.F."/>
            <person name="Liu C."/>
            <person name="Yu Y."/>
            <person name="Liu S."/>
            <person name="Lin W."/>
            <person name="Guo K."/>
            <person name="Jin S."/>
            <person name="Xu P."/>
            <person name="Storey K.B."/>
            <person name="Huan P."/>
            <person name="Zhang T."/>
            <person name="Zhou Y."/>
            <person name="Zhang J."/>
            <person name="Lin C."/>
            <person name="Li X."/>
            <person name="Xing L."/>
            <person name="Huo D."/>
            <person name="Sun M."/>
            <person name="Wang L."/>
            <person name="Mercier A."/>
            <person name="Li F."/>
            <person name="Yang H."/>
            <person name="Xiang J."/>
        </authorList>
    </citation>
    <scope>NUCLEOTIDE SEQUENCE [LARGE SCALE GENOMIC DNA]</scope>
    <source>
        <strain evidence="2">Shaxun</strain>
        <tissue evidence="2">Muscle</tissue>
    </source>
</reference>
<comment type="caution">
    <text evidence="2">The sequence shown here is derived from an EMBL/GenBank/DDBJ whole genome shotgun (WGS) entry which is preliminary data.</text>
</comment>
<evidence type="ECO:0000313" key="2">
    <source>
        <dbReference type="EMBL" id="PIK52242.1"/>
    </source>
</evidence>
<dbReference type="EMBL" id="MRZV01000337">
    <property type="protein sequence ID" value="PIK52242.1"/>
    <property type="molecule type" value="Genomic_DNA"/>
</dbReference>
<evidence type="ECO:0000313" key="3">
    <source>
        <dbReference type="Proteomes" id="UP000230750"/>
    </source>
</evidence>
<feature type="region of interest" description="Disordered" evidence="1">
    <location>
        <begin position="278"/>
        <end position="303"/>
    </location>
</feature>
<proteinExistence type="predicted"/>
<feature type="compositionally biased region" description="Polar residues" evidence="1">
    <location>
        <begin position="293"/>
        <end position="303"/>
    </location>
</feature>
<keyword evidence="3" id="KW-1185">Reference proteome</keyword>
<organism evidence="2 3">
    <name type="scientific">Stichopus japonicus</name>
    <name type="common">Sea cucumber</name>
    <dbReference type="NCBI Taxonomy" id="307972"/>
    <lineage>
        <taxon>Eukaryota</taxon>
        <taxon>Metazoa</taxon>
        <taxon>Echinodermata</taxon>
        <taxon>Eleutherozoa</taxon>
        <taxon>Echinozoa</taxon>
        <taxon>Holothuroidea</taxon>
        <taxon>Aspidochirotacea</taxon>
        <taxon>Aspidochirotida</taxon>
        <taxon>Stichopodidae</taxon>
        <taxon>Apostichopus</taxon>
    </lineage>
</organism>
<dbReference type="OrthoDB" id="10070150at2759"/>
<dbReference type="Proteomes" id="UP000230750">
    <property type="component" value="Unassembled WGS sequence"/>
</dbReference>